<sequence length="210" mass="24651">MFNQLSIWDHGNEKSKHQCEKLLMPDAEVIFYQSFFDINESNQLFFELHETTSWSQESTILFGKQVNLPRLTAWYGDIGKSYCYSKITMQPLLWNPTLINIKSKIESLSEIKFNSVLINLYRNGKDSVAWHSDDEPELGKNPVIASVSFGANRRFTFRHKIQKELKYELELTHGSLLIMKGTTQHFWQHQIPKVNKLTQPRINLTFRQII</sequence>
<dbReference type="Proteomes" id="UP000299367">
    <property type="component" value="Unassembled WGS sequence"/>
</dbReference>
<protein>
    <submittedName>
        <fullName evidence="10">Putative alkylated DNA repair protein</fullName>
    </submittedName>
</protein>
<organism evidence="10 11">
    <name type="scientific">Dolichospermum planctonicum</name>
    <dbReference type="NCBI Taxonomy" id="136072"/>
    <lineage>
        <taxon>Bacteria</taxon>
        <taxon>Bacillati</taxon>
        <taxon>Cyanobacteriota</taxon>
        <taxon>Cyanophyceae</taxon>
        <taxon>Nostocales</taxon>
        <taxon>Aphanizomenonaceae</taxon>
        <taxon>Dolichospermum</taxon>
    </lineage>
</organism>
<keyword evidence="2" id="KW-0479">Metal-binding</keyword>
<evidence type="ECO:0000256" key="6">
    <source>
        <dbReference type="ARBA" id="ARBA00023002"/>
    </source>
</evidence>
<dbReference type="GO" id="GO:0006307">
    <property type="term" value="P:DNA alkylation repair"/>
    <property type="evidence" value="ECO:0007669"/>
    <property type="project" value="InterPro"/>
</dbReference>
<proteinExistence type="predicted"/>
<dbReference type="GO" id="GO:0140097">
    <property type="term" value="F:catalytic activity, acting on DNA"/>
    <property type="evidence" value="ECO:0007669"/>
    <property type="project" value="UniProtKB-ARBA"/>
</dbReference>
<dbReference type="SUPFAM" id="SSF51197">
    <property type="entry name" value="Clavaminate synthase-like"/>
    <property type="match status" value="1"/>
</dbReference>
<evidence type="ECO:0000256" key="7">
    <source>
        <dbReference type="ARBA" id="ARBA00023004"/>
    </source>
</evidence>
<keyword evidence="6" id="KW-0560">Oxidoreductase</keyword>
<accession>A0A480AGT4</accession>
<keyword evidence="4" id="KW-0460">Magnesium</keyword>
<dbReference type="PROSITE" id="PS51471">
    <property type="entry name" value="FE2OG_OXY"/>
    <property type="match status" value="1"/>
</dbReference>
<keyword evidence="5" id="KW-0223">Dioxygenase</keyword>
<evidence type="ECO:0000256" key="5">
    <source>
        <dbReference type="ARBA" id="ARBA00022964"/>
    </source>
</evidence>
<evidence type="ECO:0000256" key="1">
    <source>
        <dbReference type="ARBA" id="ARBA00001954"/>
    </source>
</evidence>
<dbReference type="GO" id="GO:0032451">
    <property type="term" value="F:demethylase activity"/>
    <property type="evidence" value="ECO:0007669"/>
    <property type="project" value="UniProtKB-ARBA"/>
</dbReference>
<dbReference type="PANTHER" id="PTHR31212">
    <property type="entry name" value="ALPHA-KETOGLUTARATE-DEPENDENT DIOXYGENASE ALKB HOMOLOG 3"/>
    <property type="match status" value="1"/>
</dbReference>
<reference evidence="11" key="1">
    <citation type="submission" date="2019-02" db="EMBL/GenBank/DDBJ databases">
        <title>Draft genome sequence of Dolichospermum planctonicum NIES-80.</title>
        <authorList>
            <person name="Yamaguchi H."/>
            <person name="Suzuki S."/>
            <person name="Kawachi M."/>
        </authorList>
    </citation>
    <scope>NUCLEOTIDE SEQUENCE [LARGE SCALE GENOMIC DNA]</scope>
    <source>
        <strain evidence="11">NIES-80</strain>
    </source>
</reference>
<comment type="cofactor">
    <cofactor evidence="1">
        <name>Fe(2+)</name>
        <dbReference type="ChEBI" id="CHEBI:29033"/>
    </cofactor>
</comment>
<dbReference type="InterPro" id="IPR005123">
    <property type="entry name" value="Oxoglu/Fe-dep_dioxygenase_dom"/>
</dbReference>
<dbReference type="GO" id="GO:0046872">
    <property type="term" value="F:metal ion binding"/>
    <property type="evidence" value="ECO:0007669"/>
    <property type="project" value="UniProtKB-KW"/>
</dbReference>
<dbReference type="InterPro" id="IPR037151">
    <property type="entry name" value="AlkB-like_sf"/>
</dbReference>
<evidence type="ECO:0000313" key="11">
    <source>
        <dbReference type="Proteomes" id="UP000299367"/>
    </source>
</evidence>
<evidence type="ECO:0000256" key="8">
    <source>
        <dbReference type="ARBA" id="ARBA00023204"/>
    </source>
</evidence>
<name>A0A480AGT4_9CYAN</name>
<dbReference type="FunFam" id="2.60.120.590:FF:000004">
    <property type="entry name" value="DNA oxidative demethylase ALKBH2"/>
    <property type="match status" value="1"/>
</dbReference>
<dbReference type="GO" id="GO:0016787">
    <property type="term" value="F:hydrolase activity"/>
    <property type="evidence" value="ECO:0007669"/>
    <property type="project" value="UniProtKB-ARBA"/>
</dbReference>
<evidence type="ECO:0000256" key="4">
    <source>
        <dbReference type="ARBA" id="ARBA00022842"/>
    </source>
</evidence>
<dbReference type="Pfam" id="PF13532">
    <property type="entry name" value="2OG-FeII_Oxy_2"/>
    <property type="match status" value="1"/>
</dbReference>
<evidence type="ECO:0000256" key="2">
    <source>
        <dbReference type="ARBA" id="ARBA00022723"/>
    </source>
</evidence>
<dbReference type="Gene3D" id="2.60.120.590">
    <property type="entry name" value="Alpha-ketoglutarate-dependent dioxygenase AlkB-like"/>
    <property type="match status" value="1"/>
</dbReference>
<dbReference type="PANTHER" id="PTHR31212:SF4">
    <property type="entry name" value="ALPHA-KETOGLUTARATE-DEPENDENT DIOXYGENASE ALKB HOMOLOG 3"/>
    <property type="match status" value="1"/>
</dbReference>
<dbReference type="OrthoDB" id="190276at2"/>
<comment type="caution">
    <text evidence="10">The sequence shown here is derived from an EMBL/GenBank/DDBJ whole genome shotgun (WGS) entry which is preliminary data.</text>
</comment>
<keyword evidence="7" id="KW-0408">Iron</keyword>
<gene>
    <name evidence="10" type="ORF">NIES80_19940</name>
</gene>
<keyword evidence="3" id="KW-0227">DNA damage</keyword>
<evidence type="ECO:0000256" key="3">
    <source>
        <dbReference type="ARBA" id="ARBA00022763"/>
    </source>
</evidence>
<dbReference type="GO" id="GO:0051213">
    <property type="term" value="F:dioxygenase activity"/>
    <property type="evidence" value="ECO:0007669"/>
    <property type="project" value="UniProtKB-KW"/>
</dbReference>
<dbReference type="GO" id="GO:0016705">
    <property type="term" value="F:oxidoreductase activity, acting on paired donors, with incorporation or reduction of molecular oxygen"/>
    <property type="evidence" value="ECO:0007669"/>
    <property type="project" value="UniProtKB-ARBA"/>
</dbReference>
<evidence type="ECO:0000313" key="10">
    <source>
        <dbReference type="EMBL" id="GCL42291.1"/>
    </source>
</evidence>
<evidence type="ECO:0000259" key="9">
    <source>
        <dbReference type="PROSITE" id="PS51471"/>
    </source>
</evidence>
<dbReference type="RefSeq" id="WP_137907913.1">
    <property type="nucleotide sequence ID" value="NZ_BJCF01000018.1"/>
</dbReference>
<dbReference type="AlphaFoldDB" id="A0A480AGT4"/>
<keyword evidence="8" id="KW-0234">DNA repair</keyword>
<dbReference type="InterPro" id="IPR032854">
    <property type="entry name" value="ALKBH3"/>
</dbReference>
<feature type="domain" description="Fe2OG dioxygenase" evidence="9">
    <location>
        <begin position="112"/>
        <end position="210"/>
    </location>
</feature>
<dbReference type="InterPro" id="IPR027450">
    <property type="entry name" value="AlkB-like"/>
</dbReference>
<dbReference type="EMBL" id="BJCF01000018">
    <property type="protein sequence ID" value="GCL42291.1"/>
    <property type="molecule type" value="Genomic_DNA"/>
</dbReference>